<dbReference type="EMBL" id="MU802149">
    <property type="protein sequence ID" value="KAJ3980900.1"/>
    <property type="molecule type" value="Genomic_DNA"/>
</dbReference>
<dbReference type="Proteomes" id="UP001163850">
    <property type="component" value="Unassembled WGS sequence"/>
</dbReference>
<evidence type="ECO:0000313" key="1">
    <source>
        <dbReference type="EMBL" id="KAJ3980900.1"/>
    </source>
</evidence>
<evidence type="ECO:0000313" key="2">
    <source>
        <dbReference type="Proteomes" id="UP001163850"/>
    </source>
</evidence>
<dbReference type="AlphaFoldDB" id="A0AA38PTE2"/>
<organism evidence="1 2">
    <name type="scientific">Lentinula detonsa</name>
    <dbReference type="NCBI Taxonomy" id="2804962"/>
    <lineage>
        <taxon>Eukaryota</taxon>
        <taxon>Fungi</taxon>
        <taxon>Dikarya</taxon>
        <taxon>Basidiomycota</taxon>
        <taxon>Agaricomycotina</taxon>
        <taxon>Agaricomycetes</taxon>
        <taxon>Agaricomycetidae</taxon>
        <taxon>Agaricales</taxon>
        <taxon>Marasmiineae</taxon>
        <taxon>Omphalotaceae</taxon>
        <taxon>Lentinula</taxon>
    </lineage>
</organism>
<proteinExistence type="predicted"/>
<comment type="caution">
    <text evidence="1">The sequence shown here is derived from an EMBL/GenBank/DDBJ whole genome shotgun (WGS) entry which is preliminary data.</text>
</comment>
<sequence>MRLGAWKFGFKVWLLDTSILMLTFSLMPFPSPFHDFLHYIGLRTYASFHVYRKAETIQSPAELQIKSIVQARYFPAFGRFKGAYFPYKMFSPHSLPNLRAGSLHTSTKRGTSALYASRTPPLDTPHSSCTTVLFVYHSYHRCRDCLCALCSYS</sequence>
<reference evidence="1" key="1">
    <citation type="submission" date="2022-08" db="EMBL/GenBank/DDBJ databases">
        <authorList>
            <consortium name="DOE Joint Genome Institute"/>
            <person name="Min B."/>
            <person name="Riley R."/>
            <person name="Sierra-Patev S."/>
            <person name="Naranjo-Ortiz M."/>
            <person name="Looney B."/>
            <person name="Konkel Z."/>
            <person name="Slot J.C."/>
            <person name="Sakamoto Y."/>
            <person name="Steenwyk J.L."/>
            <person name="Rokas A."/>
            <person name="Carro J."/>
            <person name="Camarero S."/>
            <person name="Ferreira P."/>
            <person name="Molpeceres G."/>
            <person name="Ruiz-Duenas F.J."/>
            <person name="Serrano A."/>
            <person name="Henrissat B."/>
            <person name="Drula E."/>
            <person name="Hughes K.W."/>
            <person name="Mata J.L."/>
            <person name="Ishikawa N.K."/>
            <person name="Vargas-Isla R."/>
            <person name="Ushijima S."/>
            <person name="Smith C.A."/>
            <person name="Ahrendt S."/>
            <person name="Andreopoulos W."/>
            <person name="He G."/>
            <person name="Labutti K."/>
            <person name="Lipzen A."/>
            <person name="Ng V."/>
            <person name="Sandor L."/>
            <person name="Barry K."/>
            <person name="Martinez A.T."/>
            <person name="Xiao Y."/>
            <person name="Gibbons J.G."/>
            <person name="Terashima K."/>
            <person name="Hibbett D.S."/>
            <person name="Grigoriev I.V."/>
        </authorList>
    </citation>
    <scope>NUCLEOTIDE SEQUENCE</scope>
    <source>
        <strain evidence="1">TFB7829</strain>
    </source>
</reference>
<protein>
    <submittedName>
        <fullName evidence="1">Uncharacterized protein</fullName>
    </submittedName>
</protein>
<gene>
    <name evidence="1" type="ORF">F5890DRAFT_630233</name>
</gene>
<accession>A0AA38PTE2</accession>
<name>A0AA38PTE2_9AGAR</name>